<evidence type="ECO:0000313" key="2">
    <source>
        <dbReference type="Proteomes" id="UP001196413"/>
    </source>
</evidence>
<organism evidence="1 2">
    <name type="scientific">Parelaphostrongylus tenuis</name>
    <name type="common">Meningeal worm</name>
    <dbReference type="NCBI Taxonomy" id="148309"/>
    <lineage>
        <taxon>Eukaryota</taxon>
        <taxon>Metazoa</taxon>
        <taxon>Ecdysozoa</taxon>
        <taxon>Nematoda</taxon>
        <taxon>Chromadorea</taxon>
        <taxon>Rhabditida</taxon>
        <taxon>Rhabditina</taxon>
        <taxon>Rhabditomorpha</taxon>
        <taxon>Strongyloidea</taxon>
        <taxon>Metastrongylidae</taxon>
        <taxon>Parelaphostrongylus</taxon>
    </lineage>
</organism>
<dbReference type="EMBL" id="JAHQIW010006019">
    <property type="protein sequence ID" value="KAJ1367852.1"/>
    <property type="molecule type" value="Genomic_DNA"/>
</dbReference>
<accession>A0AAD5WF51</accession>
<dbReference type="InterPro" id="IPR049039">
    <property type="entry name" value="RMD1-3_a_helical_rpt"/>
</dbReference>
<sequence length="136" mass="16021">MKASRRTLRATGFIGFEKHTSTPLKRTNSSRRTSKCYQSLVQPLGKLAEDSIMFDKVKYGFKFQKYLNRAIALRSDSYEFLHMRGRFQYQVSMLDPVDKKIAKVLEAFQMQAWSQPSKIYLRQTMCQQMKSRIPYT</sequence>
<reference evidence="1" key="1">
    <citation type="submission" date="2021-06" db="EMBL/GenBank/DDBJ databases">
        <title>Parelaphostrongylus tenuis whole genome reference sequence.</title>
        <authorList>
            <person name="Garwood T.J."/>
            <person name="Larsen P.A."/>
            <person name="Fountain-Jones N.M."/>
            <person name="Garbe J.R."/>
            <person name="Macchietto M.G."/>
            <person name="Kania S.A."/>
            <person name="Gerhold R.W."/>
            <person name="Richards J.E."/>
            <person name="Wolf T.M."/>
        </authorList>
    </citation>
    <scope>NUCLEOTIDE SEQUENCE</scope>
    <source>
        <strain evidence="1">MNPRO001-30</strain>
        <tissue evidence="1">Meninges</tissue>
    </source>
</reference>
<dbReference type="Proteomes" id="UP001196413">
    <property type="component" value="Unassembled WGS sequence"/>
</dbReference>
<comment type="caution">
    <text evidence="1">The sequence shown here is derived from an EMBL/GenBank/DDBJ whole genome shotgun (WGS) entry which is preliminary data.</text>
</comment>
<protein>
    <submittedName>
        <fullName evidence="1">Uncharacterized protein</fullName>
    </submittedName>
</protein>
<dbReference type="AlphaFoldDB" id="A0AAD5WF51"/>
<keyword evidence="2" id="KW-1185">Reference proteome</keyword>
<evidence type="ECO:0000313" key="1">
    <source>
        <dbReference type="EMBL" id="KAJ1367852.1"/>
    </source>
</evidence>
<name>A0AAD5WF51_PARTN</name>
<proteinExistence type="predicted"/>
<dbReference type="Pfam" id="PF21033">
    <property type="entry name" value="RMD1-3"/>
    <property type="match status" value="1"/>
</dbReference>
<gene>
    <name evidence="1" type="ORF">KIN20_028857</name>
</gene>